<evidence type="ECO:0000256" key="1">
    <source>
        <dbReference type="ARBA" id="ARBA00001946"/>
    </source>
</evidence>
<dbReference type="EMBL" id="KI535697">
    <property type="protein sequence ID" value="ESR63558.1"/>
    <property type="molecule type" value="Genomic_DNA"/>
</dbReference>
<accession>V4TSL6</accession>
<dbReference type="FunFam" id="1.10.357.140:FF:000011">
    <property type="entry name" value="Homogentisate phytyltransferase 1"/>
    <property type="match status" value="1"/>
</dbReference>
<comment type="catalytic activity">
    <reaction evidence="10">
        <text>esculetin + (2E)-geranyl diphosphate = 8-geranylesculetin + diphosphate</text>
        <dbReference type="Rhea" id="RHEA:51864"/>
        <dbReference type="ChEBI" id="CHEBI:33019"/>
        <dbReference type="ChEBI" id="CHEBI:58057"/>
        <dbReference type="ChEBI" id="CHEBI:134359"/>
        <dbReference type="ChEBI" id="CHEBI:490095"/>
        <dbReference type="EC" id="2.5.1.138"/>
    </reaction>
</comment>
<keyword evidence="6" id="KW-0808">Transferase</keyword>
<evidence type="ECO:0000256" key="12">
    <source>
        <dbReference type="ARBA" id="ARBA00055650"/>
    </source>
</evidence>
<evidence type="ECO:0000256" key="5">
    <source>
        <dbReference type="ARBA" id="ARBA00022640"/>
    </source>
</evidence>
<feature type="transmembrane region" description="Helical" evidence="14">
    <location>
        <begin position="314"/>
        <end position="344"/>
    </location>
</feature>
<proteinExistence type="inferred from homology"/>
<evidence type="ECO:0000256" key="4">
    <source>
        <dbReference type="ARBA" id="ARBA00022528"/>
    </source>
</evidence>
<gene>
    <name evidence="15" type="ORF">CICLE_v10010789mg</name>
</gene>
<evidence type="ECO:0000256" key="2">
    <source>
        <dbReference type="ARBA" id="ARBA00004508"/>
    </source>
</evidence>
<evidence type="ECO:0000256" key="13">
    <source>
        <dbReference type="ARBA" id="ARBA00066854"/>
    </source>
</evidence>
<evidence type="ECO:0000256" key="7">
    <source>
        <dbReference type="ARBA" id="ARBA00022692"/>
    </source>
</evidence>
<dbReference type="GO" id="GO:0004659">
    <property type="term" value="F:prenyltransferase activity"/>
    <property type="evidence" value="ECO:0007669"/>
    <property type="project" value="InterPro"/>
</dbReference>
<keyword evidence="4" id="KW-0150">Chloroplast</keyword>
<comment type="cofactor">
    <cofactor evidence="1">
        <name>Mg(2+)</name>
        <dbReference type="ChEBI" id="CHEBI:18420"/>
    </cofactor>
</comment>
<feature type="transmembrane region" description="Helical" evidence="14">
    <location>
        <begin position="266"/>
        <end position="288"/>
    </location>
</feature>
<dbReference type="OMA" id="VENKAWI"/>
<dbReference type="InterPro" id="IPR044878">
    <property type="entry name" value="UbiA_sf"/>
</dbReference>
<evidence type="ECO:0000256" key="10">
    <source>
        <dbReference type="ARBA" id="ARBA00051313"/>
    </source>
</evidence>
<comment type="function">
    <text evidence="12">Prenyltransferase specific for geranyl diphosphate as prenyl donor and coumarin as prenyl acceptor. Can use umbelliferone and esculetin as substrates, and with a lower activity, 5,7-dihydroxy-coumarin and 5-methoxy-7-hydroxycoumarin. No activity with 5-hydroxy-7-methoxycoumarin, bergaptol, xanthotoxol, p-coumaric acid, caffeic acid, 2,4-dihydroxycinnamic acid, kaempferol, genistein or homogentisate. No activity with dimethylallyl diphosphate, farnesyl diphosphate or geranylgeranyl diphosphate as prenyl donors.</text>
</comment>
<keyword evidence="16" id="KW-1185">Reference proteome</keyword>
<dbReference type="eggNOG" id="ENOG502QZ7Z">
    <property type="taxonomic scope" value="Eukaryota"/>
</dbReference>
<evidence type="ECO:0000313" key="15">
    <source>
        <dbReference type="EMBL" id="ESR63558.1"/>
    </source>
</evidence>
<keyword evidence="9 14" id="KW-0472">Membrane</keyword>
<dbReference type="InterPro" id="IPR044502">
    <property type="entry name" value="AtHST-like"/>
</dbReference>
<feature type="transmembrane region" description="Helical" evidence="14">
    <location>
        <begin position="206"/>
        <end position="227"/>
    </location>
</feature>
<dbReference type="GO" id="GO:0031969">
    <property type="term" value="C:chloroplast membrane"/>
    <property type="evidence" value="ECO:0007669"/>
    <property type="project" value="UniProtKB-SubCell"/>
</dbReference>
<feature type="transmembrane region" description="Helical" evidence="14">
    <location>
        <begin position="233"/>
        <end position="254"/>
    </location>
</feature>
<name>V4TSL6_CITCL</name>
<keyword evidence="7 14" id="KW-0812">Transmembrane</keyword>
<dbReference type="Gramene" id="ESR63558">
    <property type="protein sequence ID" value="ESR63558"/>
    <property type="gene ID" value="CICLE_v10010789mg"/>
</dbReference>
<dbReference type="PANTHER" id="PTHR43009">
    <property type="entry name" value="HOMOGENTISATE SOLANESYLTRANSFERASE, CHLOROPLASTIC"/>
    <property type="match status" value="1"/>
</dbReference>
<organism evidence="15 16">
    <name type="scientific">Citrus clementina</name>
    <name type="common">Clementine</name>
    <name type="synonym">Citrus deliciosa x Citrus sinensis</name>
    <dbReference type="NCBI Taxonomy" id="85681"/>
    <lineage>
        <taxon>Eukaryota</taxon>
        <taxon>Viridiplantae</taxon>
        <taxon>Streptophyta</taxon>
        <taxon>Embryophyta</taxon>
        <taxon>Tracheophyta</taxon>
        <taxon>Spermatophyta</taxon>
        <taxon>Magnoliopsida</taxon>
        <taxon>eudicotyledons</taxon>
        <taxon>Gunneridae</taxon>
        <taxon>Pentapetalae</taxon>
        <taxon>rosids</taxon>
        <taxon>malvids</taxon>
        <taxon>Sapindales</taxon>
        <taxon>Rutaceae</taxon>
        <taxon>Aurantioideae</taxon>
        <taxon>Citrus</taxon>
    </lineage>
</organism>
<evidence type="ECO:0000256" key="11">
    <source>
        <dbReference type="ARBA" id="ARBA00052117"/>
    </source>
</evidence>
<dbReference type="CDD" id="cd13960">
    <property type="entry name" value="PT_UbiA_HPT1"/>
    <property type="match status" value="1"/>
</dbReference>
<evidence type="ECO:0000256" key="3">
    <source>
        <dbReference type="ARBA" id="ARBA00005985"/>
    </source>
</evidence>
<evidence type="ECO:0000256" key="9">
    <source>
        <dbReference type="ARBA" id="ARBA00023136"/>
    </source>
</evidence>
<protein>
    <recommendedName>
        <fullName evidence="13">coumarin 8-geranyltransferase</fullName>
        <ecNumber evidence="13">2.5.1.138</ecNumber>
    </recommendedName>
</protein>
<dbReference type="Gene3D" id="1.10.357.140">
    <property type="entry name" value="UbiA prenyltransferase"/>
    <property type="match status" value="1"/>
</dbReference>
<comment type="catalytic activity">
    <reaction evidence="11">
        <text>umbelliferone + (2E)-geranyl diphosphate = 8-geranylumbelliferone + diphosphate</text>
        <dbReference type="Rhea" id="RHEA:51860"/>
        <dbReference type="ChEBI" id="CHEBI:27510"/>
        <dbReference type="ChEBI" id="CHEBI:33019"/>
        <dbReference type="ChEBI" id="CHEBI:58057"/>
        <dbReference type="ChEBI" id="CHEBI:134358"/>
        <dbReference type="EC" id="2.5.1.138"/>
    </reaction>
</comment>
<comment type="subcellular location">
    <subcellularLocation>
        <location evidence="2">Plastid</location>
        <location evidence="2">Chloroplast membrane</location>
        <topology evidence="2">Multi-pass membrane protein</topology>
    </subcellularLocation>
</comment>
<feature type="transmembrane region" description="Helical" evidence="14">
    <location>
        <begin position="356"/>
        <end position="375"/>
    </location>
</feature>
<dbReference type="Pfam" id="PF01040">
    <property type="entry name" value="UbiA"/>
    <property type="match status" value="1"/>
</dbReference>
<dbReference type="Proteomes" id="UP000030687">
    <property type="component" value="Unassembled WGS sequence"/>
</dbReference>
<evidence type="ECO:0000256" key="8">
    <source>
        <dbReference type="ARBA" id="ARBA00022989"/>
    </source>
</evidence>
<keyword evidence="5" id="KW-0934">Plastid</keyword>
<feature type="transmembrane region" description="Helical" evidence="14">
    <location>
        <begin position="134"/>
        <end position="155"/>
    </location>
</feature>
<dbReference type="NCBIfam" id="NF009525">
    <property type="entry name" value="PRK12887.1"/>
    <property type="match status" value="1"/>
</dbReference>
<evidence type="ECO:0000313" key="16">
    <source>
        <dbReference type="Proteomes" id="UP000030687"/>
    </source>
</evidence>
<feature type="transmembrane region" description="Helical" evidence="14">
    <location>
        <begin position="109"/>
        <end position="128"/>
    </location>
</feature>
<dbReference type="InParanoid" id="V4TSL6"/>
<evidence type="ECO:0000256" key="6">
    <source>
        <dbReference type="ARBA" id="ARBA00022679"/>
    </source>
</evidence>
<evidence type="ECO:0000256" key="14">
    <source>
        <dbReference type="SAM" id="Phobius"/>
    </source>
</evidence>
<dbReference type="AlphaFoldDB" id="V4TSL6"/>
<comment type="similarity">
    <text evidence="3">Belongs to the UbiA prenyltransferase family.</text>
</comment>
<dbReference type="KEGG" id="cic:CICLE_v10010789mg"/>
<keyword evidence="8 14" id="KW-1133">Transmembrane helix</keyword>
<dbReference type="InterPro" id="IPR000537">
    <property type="entry name" value="UbiA_prenyltransferase"/>
</dbReference>
<sequence>MYPSLPSSGYITTFQSPATQLRSIPNRNSQGKNFIKCSQSSFLLPNKISRNSEYLKNRNNKSLKKYCVPDTSQDGYASKSEDDNNLTSFRDDLQKNLIALYRFSRPHTVIGTILGIISVSLLPVQTIADLTPTFFMGLLKALVPSVLMNIYVVGLNQLYDVEIDKVNKPDLPLASGDFSMETGATIVSISLLMSMTMGIRFKSPPLFLALFISFLLGSVYSIELPFFRWKRHAFLAASCILTVRAVVVQLAFFIHIQKYVLGRPLVITRSLMFATAFMCFFSAVIAVFKDIPDVDGDRHFGIQSFSVSQGQERVFWLCVYMLLFAYGAAVIVLGHCTLASFLWLKTQSVDLSCKASITSFYMFIWKLFYAEYLLIPFVC</sequence>
<dbReference type="EC" id="2.5.1.138" evidence="13"/>
<reference evidence="15 16" key="1">
    <citation type="submission" date="2013-10" db="EMBL/GenBank/DDBJ databases">
        <authorList>
            <consortium name="International Citrus Genome Consortium"/>
            <person name="Jenkins J."/>
            <person name="Schmutz J."/>
            <person name="Prochnik S."/>
            <person name="Rokhsar D."/>
            <person name="Gmitter F."/>
            <person name="Ollitrault P."/>
            <person name="Machado M."/>
            <person name="Talon M."/>
            <person name="Wincker P."/>
            <person name="Jaillon O."/>
            <person name="Morgante M."/>
        </authorList>
    </citation>
    <scope>NUCLEOTIDE SEQUENCE</scope>
    <source>
        <strain evidence="16">cv. Clemenules</strain>
    </source>
</reference>
<dbReference type="STRING" id="85681.V4TSL6"/>
<dbReference type="PANTHER" id="PTHR43009:SF7">
    <property type="entry name" value="HOMOGENTISATE GERANYLGERANYLTRANSFERASE, CHLOROPLASTIC"/>
    <property type="match status" value="1"/>
</dbReference>